<gene>
    <name evidence="2" type="ORF">PAP_07095</name>
</gene>
<sequence length="141" mass="16108">MRRNILISIFLLFFIVIVVMFFGAPQLSVYHEVLLNNNPIETSKALPGTMNNLTFMMITNIDAECLISVSSSSEESIMIEPKNTVFTAPKHQKEVITFKLVPMNKTRYIIFYEIDCNSTGFRRSYFSSSGQITIYTNDAKD</sequence>
<organism evidence="2 3">
    <name type="scientific">Palaeococcus pacificus DY20341</name>
    <dbReference type="NCBI Taxonomy" id="1343739"/>
    <lineage>
        <taxon>Archaea</taxon>
        <taxon>Methanobacteriati</taxon>
        <taxon>Methanobacteriota</taxon>
        <taxon>Thermococci</taxon>
        <taxon>Thermococcales</taxon>
        <taxon>Thermococcaceae</taxon>
        <taxon>Palaeococcus</taxon>
    </lineage>
</organism>
<dbReference type="KEGG" id="ppac:PAP_07095"/>
<dbReference type="GeneID" id="24842531"/>
<evidence type="ECO:0000313" key="2">
    <source>
        <dbReference type="EMBL" id="AIF69809.1"/>
    </source>
</evidence>
<evidence type="ECO:0000256" key="1">
    <source>
        <dbReference type="SAM" id="Phobius"/>
    </source>
</evidence>
<dbReference type="HOGENOM" id="CLU_1821081_0_0_2"/>
<dbReference type="RefSeq" id="WP_048165327.1">
    <property type="nucleotide sequence ID" value="NZ_CP006019.1"/>
</dbReference>
<feature type="transmembrane region" description="Helical" evidence="1">
    <location>
        <begin position="5"/>
        <end position="24"/>
    </location>
</feature>
<accession>A0A075LTW1</accession>
<protein>
    <recommendedName>
        <fullName evidence="4">DUF1616 domain-containing protein</fullName>
    </recommendedName>
</protein>
<reference evidence="2 3" key="2">
    <citation type="journal article" date="2015" name="Genome Announc.">
        <title>Complete Genome Sequence of Hyperthermophilic Piezophilic Archaeon Palaeococcus pacificus DY20341T, Isolated from Deep-Sea Hydrothermal Sediments.</title>
        <authorList>
            <person name="Zeng X."/>
            <person name="Jebbar M."/>
            <person name="Shao Z."/>
        </authorList>
    </citation>
    <scope>NUCLEOTIDE SEQUENCE [LARGE SCALE GENOMIC DNA]</scope>
    <source>
        <strain evidence="2 3">DY20341</strain>
    </source>
</reference>
<dbReference type="EMBL" id="CP006019">
    <property type="protein sequence ID" value="AIF69809.1"/>
    <property type="molecule type" value="Genomic_DNA"/>
</dbReference>
<keyword evidence="1" id="KW-1133">Transmembrane helix</keyword>
<reference evidence="3" key="1">
    <citation type="submission" date="2013-06" db="EMBL/GenBank/DDBJ databases">
        <title>Complete Genome Sequence of Hyperthermophilic Palaeococcus pacificus DY20341T, Isolated from a Deep-Sea Hydrothermal Sediments.</title>
        <authorList>
            <person name="Zeng X."/>
            <person name="Shao Z."/>
        </authorList>
    </citation>
    <scope>NUCLEOTIDE SEQUENCE [LARGE SCALE GENOMIC DNA]</scope>
    <source>
        <strain evidence="3">DY20341</strain>
    </source>
</reference>
<dbReference type="Proteomes" id="UP000027981">
    <property type="component" value="Chromosome"/>
</dbReference>
<dbReference type="STRING" id="1343739.PAP_07095"/>
<keyword evidence="1" id="KW-0812">Transmembrane</keyword>
<keyword evidence="1" id="KW-0472">Membrane</keyword>
<evidence type="ECO:0008006" key="4">
    <source>
        <dbReference type="Google" id="ProtNLM"/>
    </source>
</evidence>
<name>A0A075LTW1_9EURY</name>
<dbReference type="OrthoDB" id="379614at2157"/>
<proteinExistence type="predicted"/>
<evidence type="ECO:0000313" key="3">
    <source>
        <dbReference type="Proteomes" id="UP000027981"/>
    </source>
</evidence>
<dbReference type="AlphaFoldDB" id="A0A075LTW1"/>
<keyword evidence="3" id="KW-1185">Reference proteome</keyword>